<name>W4QP72_HALA3</name>
<evidence type="ECO:0000256" key="1">
    <source>
        <dbReference type="SAM" id="SignalP"/>
    </source>
</evidence>
<keyword evidence="3" id="KW-1185">Reference proteome</keyword>
<dbReference type="EMBL" id="BAUV01000003">
    <property type="protein sequence ID" value="GAE33712.1"/>
    <property type="molecule type" value="Genomic_DNA"/>
</dbReference>
<organism evidence="2 3">
    <name type="scientific">Halalkalibacter akibai (strain ATCC 43226 / DSM 21942 / CIP 109018 / JCM 9157 / 1139)</name>
    <name type="common">Bacillus akibai</name>
    <dbReference type="NCBI Taxonomy" id="1236973"/>
    <lineage>
        <taxon>Bacteria</taxon>
        <taxon>Bacillati</taxon>
        <taxon>Bacillota</taxon>
        <taxon>Bacilli</taxon>
        <taxon>Bacillales</taxon>
        <taxon>Bacillaceae</taxon>
        <taxon>Halalkalibacter</taxon>
    </lineage>
</organism>
<evidence type="ECO:0000313" key="2">
    <source>
        <dbReference type="EMBL" id="GAE33712.1"/>
    </source>
</evidence>
<keyword evidence="1" id="KW-0732">Signal</keyword>
<dbReference type="RefSeq" id="WP_035662137.1">
    <property type="nucleotide sequence ID" value="NZ_BAUV01000003.1"/>
</dbReference>
<dbReference type="PROSITE" id="PS51257">
    <property type="entry name" value="PROKAR_LIPOPROTEIN"/>
    <property type="match status" value="1"/>
</dbReference>
<feature type="chain" id="PRO_5004847459" description="SurA N-terminal domain-containing protein" evidence="1">
    <location>
        <begin position="21"/>
        <end position="136"/>
    </location>
</feature>
<evidence type="ECO:0008006" key="4">
    <source>
        <dbReference type="Google" id="ProtNLM"/>
    </source>
</evidence>
<dbReference type="InterPro" id="IPR027304">
    <property type="entry name" value="Trigger_fact/SurA_dom_sf"/>
</dbReference>
<accession>W4QP72</accession>
<dbReference type="AlphaFoldDB" id="W4QP72"/>
<protein>
    <recommendedName>
        <fullName evidence="4">SurA N-terminal domain-containing protein</fullName>
    </recommendedName>
</protein>
<sequence>MRIIYVILACLLLGACQTSAVENDQVIAVLNEEEIRASDILTLYQVEKPYIEMYLKEEILIQEAHKLGITISEDEIEEAKQMLFPGATISEQLEFLSEESLEFYQTQANQLGLNLKSIMKPGPIPTIEEIYTHKNT</sequence>
<dbReference type="STRING" id="1236973.JCM9157_733"/>
<gene>
    <name evidence="2" type="ORF">JCM9157_733</name>
</gene>
<reference evidence="2 3" key="1">
    <citation type="journal article" date="2014" name="Genome Announc.">
        <title>Draft Genome Sequences of Three Alkaliphilic Bacillus Strains, Bacillus wakoensis JCM 9140T, Bacillus akibai JCM 9157T, and Bacillus hemicellulosilyticus JCM 9152T.</title>
        <authorList>
            <person name="Yuki M."/>
            <person name="Oshima K."/>
            <person name="Suda W."/>
            <person name="Oshida Y."/>
            <person name="Kitamura K."/>
            <person name="Iida T."/>
            <person name="Hattori M."/>
            <person name="Ohkuma M."/>
        </authorList>
    </citation>
    <scope>NUCLEOTIDE SEQUENCE [LARGE SCALE GENOMIC DNA]</scope>
    <source>
        <strain evidence="2 3">JCM 9157</strain>
    </source>
</reference>
<feature type="signal peptide" evidence="1">
    <location>
        <begin position="1"/>
        <end position="20"/>
    </location>
</feature>
<dbReference type="SUPFAM" id="SSF109998">
    <property type="entry name" value="Triger factor/SurA peptide-binding domain-like"/>
    <property type="match status" value="1"/>
</dbReference>
<dbReference type="Proteomes" id="UP000018896">
    <property type="component" value="Unassembled WGS sequence"/>
</dbReference>
<comment type="caution">
    <text evidence="2">The sequence shown here is derived from an EMBL/GenBank/DDBJ whole genome shotgun (WGS) entry which is preliminary data.</text>
</comment>
<proteinExistence type="predicted"/>
<evidence type="ECO:0000313" key="3">
    <source>
        <dbReference type="Proteomes" id="UP000018896"/>
    </source>
</evidence>